<sequence length="486" mass="53508">MNQSRDSDVEKNAKDRANNEQFLVQFEDGHHDNPKHFRPSYKIWLTGQMSMLAFVGSLGSSIMSPAQPELATYLGVNKEVTVLSLSLFVLGYAFGPLLWAPISEVYGRRWSMLPPVFALGVFSIGTAVSKNSASIFITRFLGGLFGSAPISNVSAALGDIYDPRDRGIPMAFYALCVIGGPTIAPLIGAGLVVNPHLGWRWTEYLEAIIVLAAWTVSVFCLPETYGPYLLRRKAQKIRNETGDNRYWHPSEGAKIDPKNIVTKQLRRPFLMFFTEPMVTTISLYASFVYGLLFLTLEVFPIVFQEHRHFSRVISELPFLGLLVGVICALLINIANQPLYKRAVEKNQGRAVPEARLPPMIIGGFLFSGGLFWFGWTAAPRYPWASPVVAAGFIGAGYNIVFQQCLNFLVDAYGPYAASAVSANNLLRCLMACGLPLAARPMFINLGVGPAASVLGGISCLALPAPFIFLKYSETLRRKSKFAQLDN</sequence>
<organism evidence="7 8">
    <name type="scientific">Penicillium capsulatum</name>
    <dbReference type="NCBI Taxonomy" id="69766"/>
    <lineage>
        <taxon>Eukaryota</taxon>
        <taxon>Fungi</taxon>
        <taxon>Dikarya</taxon>
        <taxon>Ascomycota</taxon>
        <taxon>Pezizomycotina</taxon>
        <taxon>Eurotiomycetes</taxon>
        <taxon>Eurotiomycetidae</taxon>
        <taxon>Eurotiales</taxon>
        <taxon>Aspergillaceae</taxon>
        <taxon>Penicillium</taxon>
    </lineage>
</organism>
<dbReference type="PANTHER" id="PTHR23502">
    <property type="entry name" value="MAJOR FACILITATOR SUPERFAMILY"/>
    <property type="match status" value="1"/>
</dbReference>
<feature type="transmembrane region" description="Helical" evidence="5">
    <location>
        <begin position="316"/>
        <end position="335"/>
    </location>
</feature>
<reference evidence="7" key="2">
    <citation type="journal article" date="2023" name="IMA Fungus">
        <title>Comparative genomic study of the Penicillium genus elucidates a diverse pangenome and 15 lateral gene transfer events.</title>
        <authorList>
            <person name="Petersen C."/>
            <person name="Sorensen T."/>
            <person name="Nielsen M.R."/>
            <person name="Sondergaard T.E."/>
            <person name="Sorensen J.L."/>
            <person name="Fitzpatrick D.A."/>
            <person name="Frisvad J.C."/>
            <person name="Nielsen K.L."/>
        </authorList>
    </citation>
    <scope>NUCLEOTIDE SEQUENCE</scope>
    <source>
        <strain evidence="7">IBT 21917</strain>
    </source>
</reference>
<dbReference type="SUPFAM" id="SSF103473">
    <property type="entry name" value="MFS general substrate transporter"/>
    <property type="match status" value="1"/>
</dbReference>
<dbReference type="InterPro" id="IPR020846">
    <property type="entry name" value="MFS_dom"/>
</dbReference>
<feature type="transmembrane region" description="Helical" evidence="5">
    <location>
        <begin position="412"/>
        <end position="438"/>
    </location>
</feature>
<dbReference type="PANTHER" id="PTHR23502:SF49">
    <property type="entry name" value="MAJOR FACILITATOR SUPERFAMILY (MFS) PROFILE DOMAIN-CONTAINING PROTEIN"/>
    <property type="match status" value="1"/>
</dbReference>
<dbReference type="OrthoDB" id="9986881at2759"/>
<comment type="subcellular location">
    <subcellularLocation>
        <location evidence="1">Membrane</location>
        <topology evidence="1">Multi-pass membrane protein</topology>
    </subcellularLocation>
</comment>
<dbReference type="PROSITE" id="PS50850">
    <property type="entry name" value="MFS"/>
    <property type="match status" value="1"/>
</dbReference>
<feature type="transmembrane region" description="Helical" evidence="5">
    <location>
        <begin position="82"/>
        <end position="100"/>
    </location>
</feature>
<feature type="transmembrane region" description="Helical" evidence="5">
    <location>
        <begin position="170"/>
        <end position="192"/>
    </location>
</feature>
<dbReference type="GO" id="GO:0005886">
    <property type="term" value="C:plasma membrane"/>
    <property type="evidence" value="ECO:0007669"/>
    <property type="project" value="TreeGrafter"/>
</dbReference>
<feature type="transmembrane region" description="Helical" evidence="5">
    <location>
        <begin position="43"/>
        <end position="62"/>
    </location>
</feature>
<keyword evidence="8" id="KW-1185">Reference proteome</keyword>
<feature type="transmembrane region" description="Helical" evidence="5">
    <location>
        <begin position="381"/>
        <end position="400"/>
    </location>
</feature>
<feature type="transmembrane region" description="Helical" evidence="5">
    <location>
        <begin position="450"/>
        <end position="469"/>
    </location>
</feature>
<reference evidence="7" key="1">
    <citation type="submission" date="2022-11" db="EMBL/GenBank/DDBJ databases">
        <authorList>
            <person name="Petersen C."/>
        </authorList>
    </citation>
    <scope>NUCLEOTIDE SEQUENCE</scope>
    <source>
        <strain evidence="7">IBT 21917</strain>
    </source>
</reference>
<gene>
    <name evidence="7" type="ORF">N7492_007725</name>
</gene>
<feature type="transmembrane region" description="Helical" evidence="5">
    <location>
        <begin position="269"/>
        <end position="296"/>
    </location>
</feature>
<feature type="transmembrane region" description="Helical" evidence="5">
    <location>
        <begin position="204"/>
        <end position="230"/>
    </location>
</feature>
<dbReference type="InterPro" id="IPR011701">
    <property type="entry name" value="MFS"/>
</dbReference>
<proteinExistence type="predicted"/>
<keyword evidence="3 5" id="KW-1133">Transmembrane helix</keyword>
<name>A0A9W9LM38_9EURO</name>
<dbReference type="InterPro" id="IPR036259">
    <property type="entry name" value="MFS_trans_sf"/>
</dbReference>
<dbReference type="FunFam" id="1.20.1250.20:FF:000088">
    <property type="entry name" value="MFS multidrug transporter, putative"/>
    <property type="match status" value="1"/>
</dbReference>
<dbReference type="Proteomes" id="UP001146351">
    <property type="component" value="Unassembled WGS sequence"/>
</dbReference>
<evidence type="ECO:0000256" key="5">
    <source>
        <dbReference type="SAM" id="Phobius"/>
    </source>
</evidence>
<evidence type="ECO:0000256" key="4">
    <source>
        <dbReference type="ARBA" id="ARBA00023136"/>
    </source>
</evidence>
<evidence type="ECO:0000256" key="2">
    <source>
        <dbReference type="ARBA" id="ARBA00022692"/>
    </source>
</evidence>
<evidence type="ECO:0000259" key="6">
    <source>
        <dbReference type="PROSITE" id="PS50850"/>
    </source>
</evidence>
<evidence type="ECO:0000313" key="7">
    <source>
        <dbReference type="EMBL" id="KAJ5162333.1"/>
    </source>
</evidence>
<evidence type="ECO:0000313" key="8">
    <source>
        <dbReference type="Proteomes" id="UP001146351"/>
    </source>
</evidence>
<dbReference type="Gene3D" id="1.20.1250.20">
    <property type="entry name" value="MFS general substrate transporter like domains"/>
    <property type="match status" value="1"/>
</dbReference>
<feature type="transmembrane region" description="Helical" evidence="5">
    <location>
        <begin position="356"/>
        <end position="375"/>
    </location>
</feature>
<evidence type="ECO:0000256" key="3">
    <source>
        <dbReference type="ARBA" id="ARBA00022989"/>
    </source>
</evidence>
<dbReference type="CDD" id="cd17323">
    <property type="entry name" value="MFS_Tpo1_MDR_like"/>
    <property type="match status" value="1"/>
</dbReference>
<dbReference type="GO" id="GO:0022857">
    <property type="term" value="F:transmembrane transporter activity"/>
    <property type="evidence" value="ECO:0007669"/>
    <property type="project" value="InterPro"/>
</dbReference>
<accession>A0A9W9LM38</accession>
<feature type="domain" description="Major facilitator superfamily (MFS) profile" evidence="6">
    <location>
        <begin position="45"/>
        <end position="486"/>
    </location>
</feature>
<comment type="caution">
    <text evidence="7">The sequence shown here is derived from an EMBL/GenBank/DDBJ whole genome shotgun (WGS) entry which is preliminary data.</text>
</comment>
<protein>
    <recommendedName>
        <fullName evidence="6">Major facilitator superfamily (MFS) profile domain-containing protein</fullName>
    </recommendedName>
</protein>
<feature type="transmembrane region" description="Helical" evidence="5">
    <location>
        <begin position="135"/>
        <end position="158"/>
    </location>
</feature>
<dbReference type="Pfam" id="PF07690">
    <property type="entry name" value="MFS_1"/>
    <property type="match status" value="1"/>
</dbReference>
<feature type="transmembrane region" description="Helical" evidence="5">
    <location>
        <begin position="112"/>
        <end position="129"/>
    </location>
</feature>
<dbReference type="AlphaFoldDB" id="A0A9W9LM38"/>
<dbReference type="EMBL" id="JAPQKO010000005">
    <property type="protein sequence ID" value="KAJ5162333.1"/>
    <property type="molecule type" value="Genomic_DNA"/>
</dbReference>
<keyword evidence="2 5" id="KW-0812">Transmembrane</keyword>
<keyword evidence="4 5" id="KW-0472">Membrane</keyword>
<evidence type="ECO:0000256" key="1">
    <source>
        <dbReference type="ARBA" id="ARBA00004141"/>
    </source>
</evidence>